<evidence type="ECO:0000313" key="7">
    <source>
        <dbReference type="Proteomes" id="UP000317036"/>
    </source>
</evidence>
<dbReference type="Pfam" id="PF01547">
    <property type="entry name" value="SBP_bac_1"/>
    <property type="match status" value="1"/>
</dbReference>
<dbReference type="AlphaFoldDB" id="A0A559JZZ4"/>
<feature type="signal peptide" evidence="5">
    <location>
        <begin position="1"/>
        <end position="21"/>
    </location>
</feature>
<dbReference type="RefSeq" id="WP_144854028.1">
    <property type="nucleotide sequence ID" value="NZ_VNJI01000058.1"/>
</dbReference>
<comment type="similarity">
    <text evidence="1">Belongs to the bacterial solute-binding protein 1 family.</text>
</comment>
<comment type="caution">
    <text evidence="6">The sequence shown here is derived from an EMBL/GenBank/DDBJ whole genome shotgun (WGS) entry which is preliminary data.</text>
</comment>
<dbReference type="CDD" id="cd14750">
    <property type="entry name" value="PBP2_TMBP"/>
    <property type="match status" value="1"/>
</dbReference>
<dbReference type="InterPro" id="IPR006059">
    <property type="entry name" value="SBP"/>
</dbReference>
<dbReference type="GO" id="GO:1901982">
    <property type="term" value="F:maltose binding"/>
    <property type="evidence" value="ECO:0007669"/>
    <property type="project" value="TreeGrafter"/>
</dbReference>
<organism evidence="6 7">
    <name type="scientific">Paenibacillus cremeus</name>
    <dbReference type="NCBI Taxonomy" id="2163881"/>
    <lineage>
        <taxon>Bacteria</taxon>
        <taxon>Bacillati</taxon>
        <taxon>Bacillota</taxon>
        <taxon>Bacilli</taxon>
        <taxon>Bacillales</taxon>
        <taxon>Paenibacillaceae</taxon>
        <taxon>Paenibacillus</taxon>
    </lineage>
</organism>
<gene>
    <name evidence="6" type="ORF">FPZ49_30075</name>
</gene>
<evidence type="ECO:0000256" key="3">
    <source>
        <dbReference type="ARBA" id="ARBA00022729"/>
    </source>
</evidence>
<dbReference type="SUPFAM" id="SSF53850">
    <property type="entry name" value="Periplasmic binding protein-like II"/>
    <property type="match status" value="1"/>
</dbReference>
<dbReference type="Gene3D" id="3.40.190.10">
    <property type="entry name" value="Periplasmic binding protein-like II"/>
    <property type="match status" value="2"/>
</dbReference>
<name>A0A559JZZ4_9BACL</name>
<keyword evidence="7" id="KW-1185">Reference proteome</keyword>
<dbReference type="Proteomes" id="UP000317036">
    <property type="component" value="Unassembled WGS sequence"/>
</dbReference>
<evidence type="ECO:0000256" key="4">
    <source>
        <dbReference type="SAM" id="MobiDB-lite"/>
    </source>
</evidence>
<dbReference type="OrthoDB" id="9808332at2"/>
<feature type="region of interest" description="Disordered" evidence="4">
    <location>
        <begin position="414"/>
        <end position="433"/>
    </location>
</feature>
<dbReference type="PANTHER" id="PTHR30061">
    <property type="entry name" value="MALTOSE-BINDING PERIPLASMIC PROTEIN"/>
    <property type="match status" value="1"/>
</dbReference>
<feature type="chain" id="PRO_5038862989" evidence="5">
    <location>
        <begin position="22"/>
        <end position="433"/>
    </location>
</feature>
<dbReference type="GO" id="GO:0042956">
    <property type="term" value="P:maltodextrin transmembrane transport"/>
    <property type="evidence" value="ECO:0007669"/>
    <property type="project" value="TreeGrafter"/>
</dbReference>
<keyword evidence="2" id="KW-0813">Transport</keyword>
<feature type="compositionally biased region" description="Basic and acidic residues" evidence="4">
    <location>
        <begin position="415"/>
        <end position="433"/>
    </location>
</feature>
<evidence type="ECO:0000256" key="2">
    <source>
        <dbReference type="ARBA" id="ARBA00022448"/>
    </source>
</evidence>
<dbReference type="PANTHER" id="PTHR30061:SF50">
    <property type="entry name" value="MALTOSE_MALTODEXTRIN-BINDING PERIPLASMIC PROTEIN"/>
    <property type="match status" value="1"/>
</dbReference>
<protein>
    <submittedName>
        <fullName evidence="6">ABC transporter substrate-binding protein</fullName>
    </submittedName>
</protein>
<dbReference type="EMBL" id="VNJI01000058">
    <property type="protein sequence ID" value="TVY05453.1"/>
    <property type="molecule type" value="Genomic_DNA"/>
</dbReference>
<accession>A0A559JZZ4</accession>
<evidence type="ECO:0000256" key="1">
    <source>
        <dbReference type="ARBA" id="ARBA00008520"/>
    </source>
</evidence>
<keyword evidence="3 5" id="KW-0732">Signal</keyword>
<evidence type="ECO:0000256" key="5">
    <source>
        <dbReference type="SAM" id="SignalP"/>
    </source>
</evidence>
<evidence type="ECO:0000313" key="6">
    <source>
        <dbReference type="EMBL" id="TVY05453.1"/>
    </source>
</evidence>
<dbReference type="GO" id="GO:0015768">
    <property type="term" value="P:maltose transport"/>
    <property type="evidence" value="ECO:0007669"/>
    <property type="project" value="TreeGrafter"/>
</dbReference>
<proteinExistence type="inferred from homology"/>
<reference evidence="6 7" key="1">
    <citation type="submission" date="2019-07" db="EMBL/GenBank/DDBJ databases">
        <authorList>
            <person name="Kim J."/>
        </authorList>
    </citation>
    <scope>NUCLEOTIDE SEQUENCE [LARGE SCALE GENOMIC DNA]</scope>
    <source>
        <strain evidence="6 7">JC52</strain>
    </source>
</reference>
<dbReference type="GO" id="GO:0055052">
    <property type="term" value="C:ATP-binding cassette (ABC) transporter complex, substrate-binding subunit-containing"/>
    <property type="evidence" value="ECO:0007669"/>
    <property type="project" value="TreeGrafter"/>
</dbReference>
<sequence>MKRKRILLSLLSAAVLLPACSGGGGEVKPAGTSAADSQNKPKEPVTIEFSTGLDASGEMTKSIERFNKSHTDIQIKYVELPQVPNEQLTRYTTWFNSKSKTPDLLMTDVIWPKMFASAGWIAPIDEYVNADYLKQFYPAAVDVAKIDGKQYGIQGWIDVGMMYYRKDLLEKYNQKVPTTWAELEQVAQEILKKENDPNLVGYVFQGAKIEGATINWLEFLWGNGGDVFDAAGKIKVDTPKAVEALKKMQGLVQQSKVSPVSVATSNPNDNQIVFGNGNAIFMRNWPGSFSTLKDTKVSGKYDVMQIPHFDGGKSTPSTGGWVYAINSNSQHKKEAVEVMKFFLSDAEQKSMVLQTSKLATNRKALTDPEVASKQPITQKAQTMLETAKSRPALRAYEQFSRAMQTEINLVLNGQKDPEQGIKDAQKEIDKIKE</sequence>